<protein>
    <recommendedName>
        <fullName evidence="6">Ketoacyl reductase</fullName>
    </recommendedName>
</protein>
<dbReference type="HOGENOM" id="CLU_010194_2_1_1"/>
<dbReference type="PRINTS" id="PR00081">
    <property type="entry name" value="GDHRDH"/>
</dbReference>
<dbReference type="PANTHER" id="PTHR43086">
    <property type="entry name" value="VERY-LONG-CHAIN 3-OXOOACYL-COA REDUCTASE"/>
    <property type="match status" value="1"/>
</dbReference>
<proteinExistence type="inferred from homology"/>
<dbReference type="InParanoid" id="K3WI49"/>
<evidence type="ECO:0000313" key="4">
    <source>
        <dbReference type="EnsemblProtists" id="PYU1_T004641"/>
    </source>
</evidence>
<dbReference type="VEuPathDB" id="FungiDB:PYU1_G004630"/>
<dbReference type="PANTHER" id="PTHR43086:SF2">
    <property type="entry name" value="HYDROXYSTEROID DEHYDROGENASE-LIKE PROTEIN 1"/>
    <property type="match status" value="1"/>
</dbReference>
<dbReference type="SUPFAM" id="SSF51735">
    <property type="entry name" value="NAD(P)-binding Rossmann-fold domains"/>
    <property type="match status" value="1"/>
</dbReference>
<comment type="similarity">
    <text evidence="3">Belongs to the short-chain dehydrogenases/reductases (SDR) family.</text>
</comment>
<dbReference type="Pfam" id="PF00106">
    <property type="entry name" value="adh_short"/>
    <property type="match status" value="1"/>
</dbReference>
<dbReference type="InterPro" id="IPR036291">
    <property type="entry name" value="NAD(P)-bd_dom_sf"/>
</dbReference>
<keyword evidence="2" id="KW-0560">Oxidoreductase</keyword>
<keyword evidence="5" id="KW-1185">Reference proteome</keyword>
<dbReference type="GO" id="GO:0016491">
    <property type="term" value="F:oxidoreductase activity"/>
    <property type="evidence" value="ECO:0007669"/>
    <property type="project" value="UniProtKB-KW"/>
</dbReference>
<reference evidence="4" key="3">
    <citation type="submission" date="2015-02" db="UniProtKB">
        <authorList>
            <consortium name="EnsemblProtists"/>
        </authorList>
    </citation>
    <scope>IDENTIFICATION</scope>
    <source>
        <strain evidence="4">DAOM BR144</strain>
    </source>
</reference>
<reference evidence="5" key="2">
    <citation type="submission" date="2010-04" db="EMBL/GenBank/DDBJ databases">
        <authorList>
            <person name="Buell R."/>
            <person name="Hamilton J."/>
            <person name="Hostetler J."/>
        </authorList>
    </citation>
    <scope>NUCLEOTIDE SEQUENCE [LARGE SCALE GENOMIC DNA]</scope>
    <source>
        <strain evidence="5">DAOM:BR144</strain>
    </source>
</reference>
<evidence type="ECO:0008006" key="6">
    <source>
        <dbReference type="Google" id="ProtNLM"/>
    </source>
</evidence>
<dbReference type="OMA" id="TRYHRWN"/>
<dbReference type="InterPro" id="IPR002347">
    <property type="entry name" value="SDR_fam"/>
</dbReference>
<dbReference type="Proteomes" id="UP000019132">
    <property type="component" value="Unassembled WGS sequence"/>
</dbReference>
<dbReference type="AlphaFoldDB" id="K3WI49"/>
<sequence>MLAQYLQSPLLACVTVAAAAAFAPSSFVALVVRNVAIAYALVFVLDLVVARYHLAAVPAIAPHATKYALVTGGSSGIGREIAFQLAAEQYSLILAARNSDALEKTQTEIQALYPKCANVRICACDLSTHEGIQRLVAYVDSNQLEVEILINNAGASFTCDFVDLTPQRVDELLTLNVVAMAKLSHAIVPQMVARGRGRVLNIASMSSAISIPTAALYGSSKAFMLNLSQAMNYELRATGVTVTGMCPGPVHTNFSATAHCDSSIYMNLPGAVLDAKECARRSLLAMFDADNDCYDTIVSRWGAAVFRTLLPSRLGLLVAAVCMNEPRKMLKLIRT</sequence>
<evidence type="ECO:0000256" key="1">
    <source>
        <dbReference type="ARBA" id="ARBA00022857"/>
    </source>
</evidence>
<keyword evidence="1" id="KW-0521">NADP</keyword>
<dbReference type="EMBL" id="GL376631">
    <property type="status" value="NOT_ANNOTATED_CDS"/>
    <property type="molecule type" value="Genomic_DNA"/>
</dbReference>
<dbReference type="eggNOG" id="ENOG502RYSR">
    <property type="taxonomic scope" value="Eukaryota"/>
</dbReference>
<dbReference type="PRINTS" id="PR00080">
    <property type="entry name" value="SDRFAMILY"/>
</dbReference>
<dbReference type="STRING" id="431595.K3WI49"/>
<reference evidence="5" key="1">
    <citation type="journal article" date="2010" name="Genome Biol.">
        <title>Genome sequence of the necrotrophic plant pathogen Pythium ultimum reveals original pathogenicity mechanisms and effector repertoire.</title>
        <authorList>
            <person name="Levesque C.A."/>
            <person name="Brouwer H."/>
            <person name="Cano L."/>
            <person name="Hamilton J.P."/>
            <person name="Holt C."/>
            <person name="Huitema E."/>
            <person name="Raffaele S."/>
            <person name="Robideau G.P."/>
            <person name="Thines M."/>
            <person name="Win J."/>
            <person name="Zerillo M.M."/>
            <person name="Beakes G.W."/>
            <person name="Boore J.L."/>
            <person name="Busam D."/>
            <person name="Dumas B."/>
            <person name="Ferriera S."/>
            <person name="Fuerstenberg S.I."/>
            <person name="Gachon C.M."/>
            <person name="Gaulin E."/>
            <person name="Govers F."/>
            <person name="Grenville-Briggs L."/>
            <person name="Horner N."/>
            <person name="Hostetler J."/>
            <person name="Jiang R.H."/>
            <person name="Johnson J."/>
            <person name="Krajaejun T."/>
            <person name="Lin H."/>
            <person name="Meijer H.J."/>
            <person name="Moore B."/>
            <person name="Morris P."/>
            <person name="Phuntmart V."/>
            <person name="Puiu D."/>
            <person name="Shetty J."/>
            <person name="Stajich J.E."/>
            <person name="Tripathy S."/>
            <person name="Wawra S."/>
            <person name="van West P."/>
            <person name="Whitty B.R."/>
            <person name="Coutinho P.M."/>
            <person name="Henrissat B."/>
            <person name="Martin F."/>
            <person name="Thomas P.D."/>
            <person name="Tyler B.M."/>
            <person name="De Vries R.P."/>
            <person name="Kamoun S."/>
            <person name="Yandell M."/>
            <person name="Tisserat N."/>
            <person name="Buell C.R."/>
        </authorList>
    </citation>
    <scope>NUCLEOTIDE SEQUENCE</scope>
    <source>
        <strain evidence="5">DAOM:BR144</strain>
    </source>
</reference>
<dbReference type="Gene3D" id="3.40.50.720">
    <property type="entry name" value="NAD(P)-binding Rossmann-like Domain"/>
    <property type="match status" value="1"/>
</dbReference>
<evidence type="ECO:0000256" key="2">
    <source>
        <dbReference type="ARBA" id="ARBA00023002"/>
    </source>
</evidence>
<name>K3WI49_GLOUD</name>
<accession>K3WI49</accession>
<dbReference type="PIRSF" id="PIRSF000126">
    <property type="entry name" value="11-beta-HSD1"/>
    <property type="match status" value="1"/>
</dbReference>
<dbReference type="GO" id="GO:0005783">
    <property type="term" value="C:endoplasmic reticulum"/>
    <property type="evidence" value="ECO:0007669"/>
    <property type="project" value="TreeGrafter"/>
</dbReference>
<dbReference type="EnsemblProtists" id="PYU1_T004641">
    <property type="protein sequence ID" value="PYU1_T004641"/>
    <property type="gene ID" value="PYU1_G004630"/>
</dbReference>
<dbReference type="GO" id="GO:0030497">
    <property type="term" value="P:fatty acid elongation"/>
    <property type="evidence" value="ECO:0007669"/>
    <property type="project" value="TreeGrafter"/>
</dbReference>
<evidence type="ECO:0000256" key="3">
    <source>
        <dbReference type="RuleBase" id="RU000363"/>
    </source>
</evidence>
<organism evidence="4 5">
    <name type="scientific">Globisporangium ultimum (strain ATCC 200006 / CBS 805.95 / DAOM BR144)</name>
    <name type="common">Pythium ultimum</name>
    <dbReference type="NCBI Taxonomy" id="431595"/>
    <lineage>
        <taxon>Eukaryota</taxon>
        <taxon>Sar</taxon>
        <taxon>Stramenopiles</taxon>
        <taxon>Oomycota</taxon>
        <taxon>Peronosporomycetes</taxon>
        <taxon>Pythiales</taxon>
        <taxon>Pythiaceae</taxon>
        <taxon>Globisporangium</taxon>
    </lineage>
</organism>
<evidence type="ECO:0000313" key="5">
    <source>
        <dbReference type="Proteomes" id="UP000019132"/>
    </source>
</evidence>